<dbReference type="InterPro" id="IPR001252">
    <property type="entry name" value="Malate_DH_AS"/>
</dbReference>
<keyword evidence="8" id="KW-0963">Cytoplasm</keyword>
<keyword evidence="10" id="KW-0547">Nucleotide-binding</keyword>
<dbReference type="Gene3D" id="3.90.110.10">
    <property type="entry name" value="Lactate dehydrogenase/glycoside hydrolase, family 4, C-terminal"/>
    <property type="match status" value="1"/>
</dbReference>
<dbReference type="WBParaSite" id="sdigi.contig210.g6158.t1">
    <property type="protein sequence ID" value="sdigi.contig210.g6158.t1"/>
    <property type="gene ID" value="sdigi.contig210.g6158"/>
</dbReference>
<evidence type="ECO:0000256" key="2">
    <source>
        <dbReference type="ARBA" id="ARBA00004496"/>
    </source>
</evidence>
<evidence type="ECO:0000256" key="3">
    <source>
        <dbReference type="ARBA" id="ARBA00006914"/>
    </source>
</evidence>
<evidence type="ECO:0000256" key="16">
    <source>
        <dbReference type="ARBA" id="ARBA00048313"/>
    </source>
</evidence>
<dbReference type="GO" id="GO:0030060">
    <property type="term" value="F:L-malate dehydrogenase (NAD+) activity"/>
    <property type="evidence" value="ECO:0007669"/>
    <property type="project" value="UniProtKB-EC"/>
</dbReference>
<dbReference type="InterPro" id="IPR036291">
    <property type="entry name" value="NAD(P)-bd_dom_sf"/>
</dbReference>
<keyword evidence="13" id="KW-0560">Oxidoreductase</keyword>
<dbReference type="InterPro" id="IPR003960">
    <property type="entry name" value="ATPase_AAA_CS"/>
</dbReference>
<dbReference type="InterPro" id="IPR026299">
    <property type="entry name" value="MRP-S31"/>
</dbReference>
<dbReference type="GO" id="GO:0016887">
    <property type="term" value="F:ATP hydrolysis activity"/>
    <property type="evidence" value="ECO:0007669"/>
    <property type="project" value="InterPro"/>
</dbReference>
<dbReference type="InterPro" id="IPR003593">
    <property type="entry name" value="AAA+_ATPase"/>
</dbReference>
<proteinExistence type="inferred from homology"/>
<evidence type="ECO:0000313" key="20">
    <source>
        <dbReference type="WBParaSite" id="sdigi.contig210.g6158.t1"/>
    </source>
</evidence>
<dbReference type="NCBIfam" id="TIGR01772">
    <property type="entry name" value="MDH_euk_gproteo"/>
    <property type="match status" value="1"/>
</dbReference>
<evidence type="ECO:0000256" key="14">
    <source>
        <dbReference type="ARBA" id="ARBA00023027"/>
    </source>
</evidence>
<evidence type="ECO:0000256" key="6">
    <source>
        <dbReference type="ARBA" id="ARBA00012995"/>
    </source>
</evidence>
<dbReference type="SUPFAM" id="SSF56327">
    <property type="entry name" value="LDH C-terminal domain-like"/>
    <property type="match status" value="1"/>
</dbReference>
<dbReference type="FunFam" id="3.40.50.300:FF:000039">
    <property type="entry name" value="26S proteasome regulatory subunit 4"/>
    <property type="match status" value="1"/>
</dbReference>
<dbReference type="SUPFAM" id="SSF52540">
    <property type="entry name" value="P-loop containing nucleoside triphosphate hydrolases"/>
    <property type="match status" value="1"/>
</dbReference>
<dbReference type="InterPro" id="IPR022383">
    <property type="entry name" value="Lactate/malate_DH_C"/>
</dbReference>
<protein>
    <recommendedName>
        <fullName evidence="7">Malate dehydrogenase, mitochondrial</fullName>
        <ecNumber evidence="6">1.1.1.37</ecNumber>
    </recommendedName>
</protein>
<dbReference type="Gene3D" id="3.40.50.720">
    <property type="entry name" value="NAD(P)-binding Rossmann-like Domain"/>
    <property type="match status" value="1"/>
</dbReference>
<comment type="similarity">
    <text evidence="4">Belongs to the LDH/MDH superfamily. MDH type 1 family.</text>
</comment>
<dbReference type="Pfam" id="PF02866">
    <property type="entry name" value="Ldh_1_C"/>
    <property type="match status" value="1"/>
</dbReference>
<evidence type="ECO:0000256" key="4">
    <source>
        <dbReference type="ARBA" id="ARBA00008824"/>
    </source>
</evidence>
<evidence type="ECO:0000256" key="17">
    <source>
        <dbReference type="SAM" id="Coils"/>
    </source>
</evidence>
<dbReference type="Gene3D" id="3.40.50.300">
    <property type="entry name" value="P-loop containing nucleotide triphosphate hydrolases"/>
    <property type="match status" value="1"/>
</dbReference>
<keyword evidence="12" id="KW-0647">Proteasome</keyword>
<keyword evidence="14" id="KW-0520">NAD</keyword>
<comment type="similarity">
    <text evidence="3">Belongs to the AAA ATPase family.</text>
</comment>
<evidence type="ECO:0000259" key="18">
    <source>
        <dbReference type="SMART" id="SM00382"/>
    </source>
</evidence>
<dbReference type="CDD" id="cd01337">
    <property type="entry name" value="MDH_glyoxysomal_mitochondrial"/>
    <property type="match status" value="1"/>
</dbReference>
<dbReference type="GO" id="GO:0003735">
    <property type="term" value="F:structural constituent of ribosome"/>
    <property type="evidence" value="ECO:0007669"/>
    <property type="project" value="InterPro"/>
</dbReference>
<dbReference type="PROSITE" id="PS00674">
    <property type="entry name" value="AAA"/>
    <property type="match status" value="1"/>
</dbReference>
<keyword evidence="15" id="KW-0539">Nucleus</keyword>
<dbReference type="PANTHER" id="PTHR11540">
    <property type="entry name" value="MALATE AND LACTATE DEHYDROGENASE"/>
    <property type="match status" value="1"/>
</dbReference>
<evidence type="ECO:0000256" key="5">
    <source>
        <dbReference type="ARBA" id="ARBA00011738"/>
    </source>
</evidence>
<keyword evidence="19" id="KW-1185">Reference proteome</keyword>
<comment type="subcellular location">
    <subcellularLocation>
        <location evidence="2">Cytoplasm</location>
    </subcellularLocation>
    <subcellularLocation>
        <location evidence="1">Nucleus</location>
    </subcellularLocation>
</comment>
<dbReference type="InterPro" id="IPR010097">
    <property type="entry name" value="Malate_DH_type1"/>
</dbReference>
<dbReference type="GO" id="GO:0000502">
    <property type="term" value="C:proteasome complex"/>
    <property type="evidence" value="ECO:0007669"/>
    <property type="project" value="UniProtKB-KW"/>
</dbReference>
<dbReference type="Proteomes" id="UP000887581">
    <property type="component" value="Unplaced"/>
</dbReference>
<dbReference type="CDD" id="cd19502">
    <property type="entry name" value="RecA-like_PAN_like"/>
    <property type="match status" value="1"/>
</dbReference>
<dbReference type="Pfam" id="PF00004">
    <property type="entry name" value="AAA"/>
    <property type="match status" value="1"/>
</dbReference>
<evidence type="ECO:0000256" key="11">
    <source>
        <dbReference type="ARBA" id="ARBA00022840"/>
    </source>
</evidence>
<dbReference type="EC" id="1.1.1.37" evidence="6"/>
<dbReference type="InterPro" id="IPR015955">
    <property type="entry name" value="Lactate_DH/Glyco_Ohase_4_C"/>
</dbReference>
<keyword evidence="9" id="KW-0816">Tricarboxylic acid cycle</keyword>
<feature type="coiled-coil region" evidence="17">
    <location>
        <begin position="1082"/>
        <end position="1132"/>
    </location>
</feature>
<dbReference type="GO" id="GO:0005524">
    <property type="term" value="F:ATP binding"/>
    <property type="evidence" value="ECO:0007669"/>
    <property type="project" value="UniProtKB-KW"/>
</dbReference>
<organism evidence="19 20">
    <name type="scientific">Setaria digitata</name>
    <dbReference type="NCBI Taxonomy" id="48799"/>
    <lineage>
        <taxon>Eukaryota</taxon>
        <taxon>Metazoa</taxon>
        <taxon>Ecdysozoa</taxon>
        <taxon>Nematoda</taxon>
        <taxon>Chromadorea</taxon>
        <taxon>Rhabditida</taxon>
        <taxon>Spirurina</taxon>
        <taxon>Spiruromorpha</taxon>
        <taxon>Filarioidea</taxon>
        <taxon>Setariidae</taxon>
        <taxon>Setaria</taxon>
    </lineage>
</organism>
<evidence type="ECO:0000256" key="8">
    <source>
        <dbReference type="ARBA" id="ARBA00022490"/>
    </source>
</evidence>
<evidence type="ECO:0000256" key="12">
    <source>
        <dbReference type="ARBA" id="ARBA00022942"/>
    </source>
</evidence>
<evidence type="ECO:0000256" key="1">
    <source>
        <dbReference type="ARBA" id="ARBA00004123"/>
    </source>
</evidence>
<keyword evidence="11" id="KW-0067">ATP-binding</keyword>
<dbReference type="FunFam" id="3.40.50.720:FF:000013">
    <property type="entry name" value="Malate dehydrogenase"/>
    <property type="match status" value="1"/>
</dbReference>
<dbReference type="SMART" id="SM00382">
    <property type="entry name" value="AAA"/>
    <property type="match status" value="1"/>
</dbReference>
<evidence type="ECO:0000256" key="10">
    <source>
        <dbReference type="ARBA" id="ARBA00022741"/>
    </source>
</evidence>
<dbReference type="InterPro" id="IPR041569">
    <property type="entry name" value="AAA_lid_3"/>
</dbReference>
<dbReference type="InterPro" id="IPR027417">
    <property type="entry name" value="P-loop_NTPase"/>
</dbReference>
<name>A0A915PRV5_9BILA</name>
<dbReference type="InterPro" id="IPR003959">
    <property type="entry name" value="ATPase_AAA_core"/>
</dbReference>
<reference evidence="20" key="1">
    <citation type="submission" date="2022-11" db="UniProtKB">
        <authorList>
            <consortium name="WormBaseParasite"/>
        </authorList>
    </citation>
    <scope>IDENTIFICATION</scope>
</reference>
<evidence type="ECO:0000256" key="13">
    <source>
        <dbReference type="ARBA" id="ARBA00023002"/>
    </source>
</evidence>
<dbReference type="FunFam" id="3.90.110.10:FF:000001">
    <property type="entry name" value="Malate dehydrogenase"/>
    <property type="match status" value="1"/>
</dbReference>
<dbReference type="Pfam" id="PF00056">
    <property type="entry name" value="Ldh_1_N"/>
    <property type="match status" value="1"/>
</dbReference>
<keyword evidence="17" id="KW-0175">Coiled coil</keyword>
<dbReference type="Gene3D" id="1.10.8.60">
    <property type="match status" value="1"/>
</dbReference>
<dbReference type="GO" id="GO:0006099">
    <property type="term" value="P:tricarboxylic acid cycle"/>
    <property type="evidence" value="ECO:0007669"/>
    <property type="project" value="UniProtKB-KW"/>
</dbReference>
<dbReference type="Pfam" id="PF15433">
    <property type="entry name" value="MRP-S31"/>
    <property type="match status" value="1"/>
</dbReference>
<dbReference type="Pfam" id="PF17862">
    <property type="entry name" value="AAA_lid_3"/>
    <property type="match status" value="1"/>
</dbReference>
<feature type="domain" description="AAA+ ATPase" evidence="18">
    <location>
        <begin position="215"/>
        <end position="354"/>
    </location>
</feature>
<dbReference type="InterPro" id="IPR001236">
    <property type="entry name" value="Lactate/malate_DH_N"/>
</dbReference>
<dbReference type="GO" id="GO:0005634">
    <property type="term" value="C:nucleus"/>
    <property type="evidence" value="ECO:0007669"/>
    <property type="project" value="UniProtKB-SubCell"/>
</dbReference>
<evidence type="ECO:0000256" key="9">
    <source>
        <dbReference type="ARBA" id="ARBA00022532"/>
    </source>
</evidence>
<evidence type="ECO:0000256" key="15">
    <source>
        <dbReference type="ARBA" id="ARBA00023242"/>
    </source>
</evidence>
<dbReference type="PANTHER" id="PTHR11540:SF16">
    <property type="entry name" value="MALATE DEHYDROGENASE, MITOCHONDRIAL"/>
    <property type="match status" value="1"/>
</dbReference>
<sequence length="1329" mass="148756">MGNQVSRPDKKGVVAPQHALMKVARKPQRAQEAANKLPTVLPRRNCYLKFLRMSRIKDYLLMEKEFIQRQGKHGSISEQQKKERKIVNALRGSPIALARIHELFVDEKHAVVVIEGNKREWYIPILSIVDKDLIRIGALVMVKAQGSLKNVPIAVVGVLHDSVDASNSIINKLEKPPKESFDDIGGLEEQIQEIKETVELPLVHPEYYEEMGITPPKGVILFGEPGTGKTLLAKAVAHSTSATFIRATGADLIQKNSGEGSKIVRELFRMAKESAPCIIFIDEIDAVGTKRYDTTCGGEREVQRTMLELLNQLDGFESRGDVKIIMATNRIDVLDPALIRPGRIDRKIELPKPDEKTKLKIFQIHTAGMRIAANVKFEKYASELSLSGADCKAICTEAGMLALRAQRKFICLEDFDKAKERVIMQKKNEAPEEFFMVIPARMLSILRSTSELQFQLLKDKLKMWPSSTGLLSRFTNLQIAVLGAAGGIGQPLGLLLKMNKHVAKLALYDIKDTPGVAADLSHIDTGARVTGHTGSNELSEALKDADIVVIPAGLPRKPGMTRDDLFNTNASIVRDLSEAVSKNCPKAFVAIITNPVNSTVPIACEIFKKHKVFDPRRVFGVTTLDVVRSATFVAEAKGLDVQQTNIPVIGGHSGITIIPVLSQIKPPCKFSNDEVKELTERIQNAGTEVVKAKAGAGSATLSMALAASKFVESLLKGLKGERSIQCAFVASDACSGLDYFATPIEIGKNGVEKILGMGKLNAYEQDLVNAAIPELKKNISKGLKFRIPVLPFEALLRMNYYTSSGSSGMVSKCNLPWQHPCRIDKLLTGNFQDEQSITMFALHEKKLRFIVPNKQSCSMMHSCCILRNNRKLKRTKCTEEIMFSRCCCSMRLGINRRLTAFPCFLRSFGTSNGSGADSGTGDPEKIKTHVKIISGIRENAKSAAEVTANEKLKLEDTRRSKLLELKRKKRRKKPKPNEATTEEILTAVDAVVKDLHSSSICDEQKTRSELIDKLMEYEKEKFEAATSAQYAEMLSDRAFASFLGSLKDDIIRPAPRAVEMRRMRQGLLLLKREIFYQALQSGHKAENAREIAERAVKIAEQKAVRKHEILTKNYTEEQRRNMLKEIEQTEKENVFYNVALQLASKMLYPDDPSSDEPYVALSNVVHPDYRVKNIFENIENKLDIFKTADIPKLKDHSLKLWSEWDKNAAAVWNRSFGPTNAFEEMIELTEQGKMWPYPIDNEYQIGDEEKVDFCDHIFLDKYLAQYNLPEEGPVAQFMELVCVGLSKNPYMSIKKKHAHLDWFANYFKEKAEEIKRIQESAGIMAESSI</sequence>
<comment type="subunit">
    <text evidence="5">Homodimer.</text>
</comment>
<dbReference type="PROSITE" id="PS00068">
    <property type="entry name" value="MDH"/>
    <property type="match status" value="1"/>
</dbReference>
<comment type="catalytic activity">
    <reaction evidence="16">
        <text>(S)-malate + NAD(+) = oxaloacetate + NADH + H(+)</text>
        <dbReference type="Rhea" id="RHEA:21432"/>
        <dbReference type="ChEBI" id="CHEBI:15378"/>
        <dbReference type="ChEBI" id="CHEBI:15589"/>
        <dbReference type="ChEBI" id="CHEBI:16452"/>
        <dbReference type="ChEBI" id="CHEBI:57540"/>
        <dbReference type="ChEBI" id="CHEBI:57945"/>
        <dbReference type="EC" id="1.1.1.37"/>
    </reaction>
</comment>
<dbReference type="SUPFAM" id="SSF51735">
    <property type="entry name" value="NAD(P)-binding Rossmann-fold domains"/>
    <property type="match status" value="1"/>
</dbReference>
<dbReference type="GO" id="GO:0006108">
    <property type="term" value="P:malate metabolic process"/>
    <property type="evidence" value="ECO:0007669"/>
    <property type="project" value="InterPro"/>
</dbReference>
<dbReference type="GO" id="GO:0005763">
    <property type="term" value="C:mitochondrial small ribosomal subunit"/>
    <property type="evidence" value="ECO:0007669"/>
    <property type="project" value="InterPro"/>
</dbReference>
<accession>A0A915PRV5</accession>
<evidence type="ECO:0000256" key="7">
    <source>
        <dbReference type="ARBA" id="ARBA00016075"/>
    </source>
</evidence>
<evidence type="ECO:0000313" key="19">
    <source>
        <dbReference type="Proteomes" id="UP000887581"/>
    </source>
</evidence>